<reference evidence="2 3" key="2">
    <citation type="submission" date="2017-10" db="EMBL/GenBank/DDBJ databases">
        <title>Genome analyses suggest a sexual origin of heterokaryosis in a supposedly ancient asexual fungus.</title>
        <authorList>
            <person name="Corradi N."/>
            <person name="Sedzielewska K."/>
            <person name="Noel J."/>
            <person name="Charron P."/>
            <person name="Farinelli L."/>
            <person name="Marton T."/>
            <person name="Kruger M."/>
            <person name="Pelin A."/>
            <person name="Brachmann A."/>
            <person name="Corradi N."/>
        </authorList>
    </citation>
    <scope>NUCLEOTIDE SEQUENCE [LARGE SCALE GENOMIC DNA]</scope>
    <source>
        <strain evidence="2 3">A1</strain>
    </source>
</reference>
<accession>A0A2N0QGD7</accession>
<proteinExistence type="predicted"/>
<evidence type="ECO:0000313" key="3">
    <source>
        <dbReference type="Proteomes" id="UP000232688"/>
    </source>
</evidence>
<dbReference type="VEuPathDB" id="FungiDB:FUN_019241"/>
<feature type="region of interest" description="Disordered" evidence="1">
    <location>
        <begin position="12"/>
        <end position="61"/>
    </location>
</feature>
<name>A0A2N0QGD7_9GLOM</name>
<feature type="non-terminal residue" evidence="2">
    <location>
        <position position="1"/>
    </location>
</feature>
<evidence type="ECO:0000256" key="1">
    <source>
        <dbReference type="SAM" id="MobiDB-lite"/>
    </source>
</evidence>
<feature type="non-terminal residue" evidence="2">
    <location>
        <position position="157"/>
    </location>
</feature>
<evidence type="ECO:0000313" key="2">
    <source>
        <dbReference type="EMBL" id="PKC50120.1"/>
    </source>
</evidence>
<dbReference type="AlphaFoldDB" id="A0A2N0QGD7"/>
<comment type="caution">
    <text evidence="2">The sequence shown here is derived from an EMBL/GenBank/DDBJ whole genome shotgun (WGS) entry which is preliminary data.</text>
</comment>
<gene>
    <name evidence="2" type="ORF">RhiirA1_487329</name>
</gene>
<organism evidence="2 3">
    <name type="scientific">Rhizophagus irregularis</name>
    <dbReference type="NCBI Taxonomy" id="588596"/>
    <lineage>
        <taxon>Eukaryota</taxon>
        <taxon>Fungi</taxon>
        <taxon>Fungi incertae sedis</taxon>
        <taxon>Mucoromycota</taxon>
        <taxon>Glomeromycotina</taxon>
        <taxon>Glomeromycetes</taxon>
        <taxon>Glomerales</taxon>
        <taxon>Glomeraceae</taxon>
        <taxon>Rhizophagus</taxon>
    </lineage>
</organism>
<dbReference type="VEuPathDB" id="FungiDB:RhiirA1_487329"/>
<dbReference type="Proteomes" id="UP000232688">
    <property type="component" value="Unassembled WGS sequence"/>
</dbReference>
<dbReference type="EMBL" id="LLXH01010963">
    <property type="protein sequence ID" value="PKC50120.1"/>
    <property type="molecule type" value="Genomic_DNA"/>
</dbReference>
<feature type="compositionally biased region" description="Acidic residues" evidence="1">
    <location>
        <begin position="21"/>
        <end position="61"/>
    </location>
</feature>
<reference evidence="2 3" key="1">
    <citation type="submission" date="2017-10" db="EMBL/GenBank/DDBJ databases">
        <title>Extensive intraspecific genome diversity in a model arbuscular mycorrhizal fungus.</title>
        <authorList>
            <person name="Chen E.C.H."/>
            <person name="Morin E."/>
            <person name="Baudet D."/>
            <person name="Noel J."/>
            <person name="Ndikumana S."/>
            <person name="Charron P."/>
            <person name="St-Onge C."/>
            <person name="Giorgi J."/>
            <person name="Grigoriev I.V."/>
            <person name="Roux C."/>
            <person name="Martin F.M."/>
            <person name="Corradi N."/>
        </authorList>
    </citation>
    <scope>NUCLEOTIDE SEQUENCE [LARGE SCALE GENOMIC DNA]</scope>
    <source>
        <strain evidence="2 3">A1</strain>
    </source>
</reference>
<sequence length="157" mass="17794">SVNTIRNCWNHTKILGGNGDDNGDDDDRDDDDRDDDDRDDDDDDDDNGDDGGDDDDDDDSVLDVDLNKAIKALRLPNMMQLKEFLTIPEENIVYEISEDEIISELANIFKKNTNHPDEIDDSTEAEIISINEALKCLKTLNLFLLQQENANEHIKLV</sequence>
<protein>
    <submittedName>
        <fullName evidence="2">Uncharacterized protein</fullName>
    </submittedName>
</protein>